<dbReference type="GO" id="GO:0006629">
    <property type="term" value="P:lipid metabolic process"/>
    <property type="evidence" value="ECO:0007669"/>
    <property type="project" value="InterPro"/>
</dbReference>
<dbReference type="CDD" id="cd06971">
    <property type="entry name" value="PgpA"/>
    <property type="match status" value="1"/>
</dbReference>
<dbReference type="InterPro" id="IPR036681">
    <property type="entry name" value="PgpA-like_sf"/>
</dbReference>
<evidence type="ECO:0000259" key="2">
    <source>
        <dbReference type="Pfam" id="PF04608"/>
    </source>
</evidence>
<dbReference type="PANTHER" id="PTHR36305">
    <property type="entry name" value="PHOSPHATIDYLGLYCEROPHOSPHATASE A"/>
    <property type="match status" value="1"/>
</dbReference>
<dbReference type="SUPFAM" id="SSF101307">
    <property type="entry name" value="YutG-like"/>
    <property type="match status" value="1"/>
</dbReference>
<protein>
    <recommendedName>
        <fullName evidence="2">YutG/PgpA domain-containing protein</fullName>
    </recommendedName>
</protein>
<proteinExistence type="predicted"/>
<feature type="transmembrane region" description="Helical" evidence="1">
    <location>
        <begin position="178"/>
        <end position="200"/>
    </location>
</feature>
<feature type="transmembrane region" description="Helical" evidence="1">
    <location>
        <begin position="54"/>
        <end position="76"/>
    </location>
</feature>
<evidence type="ECO:0000256" key="1">
    <source>
        <dbReference type="SAM" id="Phobius"/>
    </source>
</evidence>
<name>A0A382TQG7_9ZZZZ</name>
<dbReference type="InterPro" id="IPR007686">
    <property type="entry name" value="YutG/PgpA"/>
</dbReference>
<dbReference type="AlphaFoldDB" id="A0A382TQG7"/>
<feature type="domain" description="YutG/PgpA" evidence="2">
    <location>
        <begin position="14"/>
        <end position="196"/>
    </location>
</feature>
<feature type="transmembrane region" description="Helical" evidence="1">
    <location>
        <begin position="137"/>
        <end position="157"/>
    </location>
</feature>
<keyword evidence="1" id="KW-0812">Transmembrane</keyword>
<organism evidence="3">
    <name type="scientific">marine metagenome</name>
    <dbReference type="NCBI Taxonomy" id="408172"/>
    <lineage>
        <taxon>unclassified sequences</taxon>
        <taxon>metagenomes</taxon>
        <taxon>ecological metagenomes</taxon>
    </lineage>
</organism>
<keyword evidence="1" id="KW-0472">Membrane</keyword>
<evidence type="ECO:0000313" key="3">
    <source>
        <dbReference type="EMBL" id="SVD23797.1"/>
    </source>
</evidence>
<reference evidence="3" key="1">
    <citation type="submission" date="2018-05" db="EMBL/GenBank/DDBJ databases">
        <authorList>
            <person name="Lanie J.A."/>
            <person name="Ng W.-L."/>
            <person name="Kazmierczak K.M."/>
            <person name="Andrzejewski T.M."/>
            <person name="Davidsen T.M."/>
            <person name="Wayne K.J."/>
            <person name="Tettelin H."/>
            <person name="Glass J.I."/>
            <person name="Rusch D."/>
            <person name="Podicherti R."/>
            <person name="Tsui H.-C.T."/>
            <person name="Winkler M.E."/>
        </authorList>
    </citation>
    <scope>NUCLEOTIDE SEQUENCE</scope>
</reference>
<sequence>MPKPHKFDKFLKAMLTMFGIGYSKYAPGTLASFVTCVIYYLIYMYGWKLVGFSLYYNHTYVVWFLIIITISSINLINDRSFRDKFAKLFKKRELADKISDPKEIVIDEFIGQSIPIISYWYFNFGVANDSFKNASSFFYFNSFWAWIITSFILFRFFDILKPYPINIIDKKMKNGLGIMLDDIIAGIYSTIAGFIIWTLWF</sequence>
<dbReference type="PANTHER" id="PTHR36305:SF1">
    <property type="entry name" value="PHOSPHATIDYLGLYCEROPHOSPHATASE A"/>
    <property type="match status" value="1"/>
</dbReference>
<dbReference type="InterPro" id="IPR026037">
    <property type="entry name" value="PgpA"/>
</dbReference>
<dbReference type="GO" id="GO:0008962">
    <property type="term" value="F:phosphatidylglycerophosphatase activity"/>
    <property type="evidence" value="ECO:0007669"/>
    <property type="project" value="InterPro"/>
</dbReference>
<dbReference type="EMBL" id="UINC01138074">
    <property type="protein sequence ID" value="SVD23797.1"/>
    <property type="molecule type" value="Genomic_DNA"/>
</dbReference>
<feature type="transmembrane region" description="Helical" evidence="1">
    <location>
        <begin position="21"/>
        <end position="42"/>
    </location>
</feature>
<dbReference type="Pfam" id="PF04608">
    <property type="entry name" value="PgpA"/>
    <property type="match status" value="1"/>
</dbReference>
<accession>A0A382TQG7</accession>
<gene>
    <name evidence="3" type="ORF">METZ01_LOCUS376651</name>
</gene>
<dbReference type="PIRSF" id="PIRSF006162">
    <property type="entry name" value="PgpA"/>
    <property type="match status" value="1"/>
</dbReference>
<keyword evidence="1" id="KW-1133">Transmembrane helix</keyword>